<sequence>MFMGFFVGIAFLAMMASFLMFKILSSASKDSTRYQMLRKIGARRGLLTQSIYKELFFIFLVTAIVGIVHILVGMNMFAPLLIDPYFRIWLPLVIFVVIYLIYYLITVQLYKRILLPKED</sequence>
<evidence type="ECO:0000313" key="1">
    <source>
        <dbReference type="EMBL" id="SME44302.1"/>
    </source>
</evidence>
<reference evidence="1 2" key="1">
    <citation type="submission" date="2017-04" db="EMBL/GenBank/DDBJ databases">
        <authorList>
            <person name="Criscuolo A."/>
        </authorList>
    </citation>
    <scope>NUCLEOTIDE SEQUENCE [LARGE SCALE GENOMIC DNA]</scope>
    <source>
        <strain evidence="1">16-00174</strain>
    </source>
</reference>
<accession>A0A7D8HAK7</accession>
<dbReference type="EMBL" id="FWYW01000095">
    <property type="protein sequence ID" value="SME44302.1"/>
    <property type="molecule type" value="Genomic_DNA"/>
</dbReference>
<name>A0A7D8HAK7_9BACI</name>
<dbReference type="InterPro" id="IPR052536">
    <property type="entry name" value="ABC-4_Integral_Memb_Prot"/>
</dbReference>
<dbReference type="PANTHER" id="PTHR46795">
    <property type="entry name" value="ABC TRANSPORTER PERMEASE-RELATED-RELATED"/>
    <property type="match status" value="1"/>
</dbReference>
<gene>
    <name evidence="1" type="primary">yxdM_8</name>
    <name evidence="1" type="ORF">BACERE00174_05499</name>
</gene>
<dbReference type="AlphaFoldDB" id="A0A7D8HAK7"/>
<evidence type="ECO:0000313" key="2">
    <source>
        <dbReference type="Proteomes" id="UP000194422"/>
    </source>
</evidence>
<dbReference type="PANTHER" id="PTHR46795:SF3">
    <property type="entry name" value="ABC TRANSPORTER PERMEASE"/>
    <property type="match status" value="1"/>
</dbReference>
<protein>
    <submittedName>
        <fullName evidence="1">ABC transporter permease protein YxdM</fullName>
    </submittedName>
</protein>
<comment type="caution">
    <text evidence="1">The sequence shown here is derived from an EMBL/GenBank/DDBJ whole genome shotgun (WGS) entry which is preliminary data.</text>
</comment>
<dbReference type="Proteomes" id="UP000194422">
    <property type="component" value="Unassembled WGS sequence"/>
</dbReference>
<proteinExistence type="predicted"/>
<organism evidence="1 2">
    <name type="scientific">Bacillus paranthracis</name>
    <dbReference type="NCBI Taxonomy" id="2026186"/>
    <lineage>
        <taxon>Bacteria</taxon>
        <taxon>Bacillati</taxon>
        <taxon>Bacillota</taxon>
        <taxon>Bacilli</taxon>
        <taxon>Bacillales</taxon>
        <taxon>Bacillaceae</taxon>
        <taxon>Bacillus</taxon>
        <taxon>Bacillus cereus group</taxon>
    </lineage>
</organism>